<dbReference type="Proteomes" id="UP000828048">
    <property type="component" value="Chromosome 2"/>
</dbReference>
<organism evidence="1 2">
    <name type="scientific">Vaccinium darrowii</name>
    <dbReference type="NCBI Taxonomy" id="229202"/>
    <lineage>
        <taxon>Eukaryota</taxon>
        <taxon>Viridiplantae</taxon>
        <taxon>Streptophyta</taxon>
        <taxon>Embryophyta</taxon>
        <taxon>Tracheophyta</taxon>
        <taxon>Spermatophyta</taxon>
        <taxon>Magnoliopsida</taxon>
        <taxon>eudicotyledons</taxon>
        <taxon>Gunneridae</taxon>
        <taxon>Pentapetalae</taxon>
        <taxon>asterids</taxon>
        <taxon>Ericales</taxon>
        <taxon>Ericaceae</taxon>
        <taxon>Vaccinioideae</taxon>
        <taxon>Vaccinieae</taxon>
        <taxon>Vaccinium</taxon>
    </lineage>
</organism>
<sequence length="239" mass="26064">MGTAGGQIGEPEVVELAISMLCPSIDDGGGSGDQPKNKCVCVIGSNVNRFPDLEGEEEEEKDSSKGTGRWWVQFFIGDGYSMSSIMDIASSGVALDFESISVDRTGIMAVHKPFKQVKMDVDLAPDGSPTIYCLGGFVRKEGPWEEYLPEYLLSRDVRIFDFNTATITYCPSMEAPRVRSVVLVLDGKIYVFGGVTYDNPAVSWAESLEIITTNSNTDAHPWKLLHPLPCFLAVTAHSP</sequence>
<dbReference type="EMBL" id="CM037152">
    <property type="protein sequence ID" value="KAH7834869.1"/>
    <property type="molecule type" value="Genomic_DNA"/>
</dbReference>
<proteinExistence type="predicted"/>
<comment type="caution">
    <text evidence="1">The sequence shown here is derived from an EMBL/GenBank/DDBJ whole genome shotgun (WGS) entry which is preliminary data.</text>
</comment>
<gene>
    <name evidence="1" type="ORF">Vadar_020498</name>
</gene>
<keyword evidence="2" id="KW-1185">Reference proteome</keyword>
<protein>
    <submittedName>
        <fullName evidence="1">Uncharacterized protein</fullName>
    </submittedName>
</protein>
<evidence type="ECO:0000313" key="1">
    <source>
        <dbReference type="EMBL" id="KAH7834869.1"/>
    </source>
</evidence>
<accession>A0ACB7X2S6</accession>
<evidence type="ECO:0000313" key="2">
    <source>
        <dbReference type="Proteomes" id="UP000828048"/>
    </source>
</evidence>
<reference evidence="1 2" key="1">
    <citation type="journal article" date="2021" name="Hortic Res">
        <title>High-quality reference genome and annotation aids understanding of berry development for evergreen blueberry (Vaccinium darrowii).</title>
        <authorList>
            <person name="Yu J."/>
            <person name="Hulse-Kemp A.M."/>
            <person name="Babiker E."/>
            <person name="Staton M."/>
        </authorList>
    </citation>
    <scope>NUCLEOTIDE SEQUENCE [LARGE SCALE GENOMIC DNA]</scope>
    <source>
        <strain evidence="2">cv. NJ 8807/NJ 8810</strain>
        <tissue evidence="1">Young leaf</tissue>
    </source>
</reference>
<name>A0ACB7X2S6_9ERIC</name>